<evidence type="ECO:0000256" key="10">
    <source>
        <dbReference type="RuleBase" id="RU004334"/>
    </source>
</evidence>
<dbReference type="InterPro" id="IPR001628">
    <property type="entry name" value="Znf_hrmn_rcpt"/>
</dbReference>
<keyword evidence="6 10" id="KW-0238">DNA-binding</keyword>
<dbReference type="PhylomeDB" id="Q8MYP0"/>
<dbReference type="PaxDb" id="6239-Y39B6A.17a"/>
<evidence type="ECO:0000256" key="6">
    <source>
        <dbReference type="ARBA" id="ARBA00023125"/>
    </source>
</evidence>
<dbReference type="SMART" id="SM00399">
    <property type="entry name" value="ZnF_C4"/>
    <property type="match status" value="1"/>
</dbReference>
<dbReference type="InterPro" id="IPR035500">
    <property type="entry name" value="NHR-like_dom_sf"/>
</dbReference>
<proteinExistence type="inferred from homology"/>
<evidence type="ECO:0000256" key="4">
    <source>
        <dbReference type="ARBA" id="ARBA00022833"/>
    </source>
</evidence>
<comment type="similarity">
    <text evidence="1 10">Belongs to the nuclear hormone receptor family.</text>
</comment>
<dbReference type="SUPFAM" id="SSF57716">
    <property type="entry name" value="Glucocorticoid receptor-like (DNA-binding domain)"/>
    <property type="match status" value="1"/>
</dbReference>
<dbReference type="PANTHER" id="PTHR45680">
    <property type="entry name" value="NUCLEAR HORMONE RECEPTOR FAMILY"/>
    <property type="match status" value="1"/>
</dbReference>
<keyword evidence="9 10" id="KW-0539">Nucleus</keyword>
<evidence type="ECO:0000259" key="12">
    <source>
        <dbReference type="PROSITE" id="PS51843"/>
    </source>
</evidence>
<dbReference type="Pfam" id="PF00104">
    <property type="entry name" value="Hormone_recep"/>
    <property type="match status" value="1"/>
</dbReference>
<dbReference type="InParanoid" id="Q8MYP0"/>
<dbReference type="Gene3D" id="3.30.50.10">
    <property type="entry name" value="Erythroid Transcription Factor GATA-1, subunit A"/>
    <property type="match status" value="1"/>
</dbReference>
<evidence type="ECO:0000259" key="11">
    <source>
        <dbReference type="PROSITE" id="PS51030"/>
    </source>
</evidence>
<keyword evidence="8 10" id="KW-0675">Receptor</keyword>
<sequence>MKIAKISHILPQKCEICKIQKCHGNHFGVNSCRACAAFFRRTVNSKWSRMRCLGGSCNQISFLCKPCRLQQCFNGGMMTNNFQYNRDVICPMDPQPTVSIPKSLEIYLGKPYFVMLSEKNSEKTEIDLHRLLGEASKILSQGSASPSFCAGNQLKKLSLGLPNQIIAPRFKMAEKVAKAELVANWEYYVKKVAAWLAHFDDFRRLDVDLQMKLLQSIWHIWSRLEKLSATAKYRKTAQSYKKTDVVLQGDIVVDVEHVYMDTRWLSNFPLEQFRRFMIHSSCDQYDVTQALYDLSPTDIELTYMLAQLCFQYAGNRYQGRILEVCDRFLTVLSNDLHDYYIKDLGMLRYAGRLAKMMQVNNSIQKILCQKLAQQLPGPKFYITPVQKSTKFQNFQYRIFIDKPYDELLEKYVLNLHPNDHRKLEKNLADFRKFHMENVVPQRFLADFYFQGTFENEEKLHNLTMEILKKYRKIDCLEEDEAVQIHMEANHGKVQKSHPNRLKSWNSEIF</sequence>
<dbReference type="PROSITE" id="PS51030">
    <property type="entry name" value="NUCLEAR_REC_DBD_2"/>
    <property type="match status" value="1"/>
</dbReference>
<gene>
    <name evidence="13 15" type="primary">nhr-95</name>
    <name evidence="13" type="ORF">CELE_Y39B6A.17</name>
    <name evidence="15" type="ORF">Y39B6A.17</name>
</gene>
<evidence type="ECO:0000256" key="5">
    <source>
        <dbReference type="ARBA" id="ARBA00023015"/>
    </source>
</evidence>
<dbReference type="Pfam" id="PF00105">
    <property type="entry name" value="zf-C4"/>
    <property type="match status" value="1"/>
</dbReference>
<dbReference type="InterPro" id="IPR000536">
    <property type="entry name" value="Nucl_hrmn_rcpt_lig-bd"/>
</dbReference>
<evidence type="ECO:0000256" key="9">
    <source>
        <dbReference type="ARBA" id="ARBA00023242"/>
    </source>
</evidence>
<dbReference type="Bgee" id="WBGene00003685">
    <property type="expression patterns" value="Expressed in anatomical system and 4 other cell types or tissues"/>
</dbReference>
<keyword evidence="5 10" id="KW-0805">Transcription regulation</keyword>
<dbReference type="PROSITE" id="PS51843">
    <property type="entry name" value="NR_LBD"/>
    <property type="match status" value="1"/>
</dbReference>
<dbReference type="OrthoDB" id="5816380at2759"/>
<dbReference type="KEGG" id="cel:CELE_Y39B6A.17"/>
<keyword evidence="7 10" id="KW-0804">Transcription</keyword>
<evidence type="ECO:0000313" key="14">
    <source>
        <dbReference type="Proteomes" id="UP000001940"/>
    </source>
</evidence>
<dbReference type="FunCoup" id="Q8MYP0">
    <property type="interactions" value="164"/>
</dbReference>
<evidence type="ECO:0000256" key="8">
    <source>
        <dbReference type="ARBA" id="ARBA00023170"/>
    </source>
</evidence>
<evidence type="ECO:0000256" key="7">
    <source>
        <dbReference type="ARBA" id="ARBA00023163"/>
    </source>
</evidence>
<dbReference type="CTD" id="180254"/>
<dbReference type="ExpressionAtlas" id="Q8MYP0">
    <property type="expression patterns" value="baseline"/>
</dbReference>
<dbReference type="PANTHER" id="PTHR45680:SF13">
    <property type="entry name" value="NUCLEAR HORMONE RECEPTOR FAMILY"/>
    <property type="match status" value="1"/>
</dbReference>
<dbReference type="AlphaFoldDB" id="Q8MYP0"/>
<dbReference type="GO" id="GO:0043565">
    <property type="term" value="F:sequence-specific DNA binding"/>
    <property type="evidence" value="ECO:0007669"/>
    <property type="project" value="InterPro"/>
</dbReference>
<dbReference type="Gene3D" id="1.10.565.10">
    <property type="entry name" value="Retinoid X Receptor"/>
    <property type="match status" value="1"/>
</dbReference>
<name>Q8MYP0_CAEEL</name>
<keyword evidence="14" id="KW-1185">Reference proteome</keyword>
<protein>
    <submittedName>
        <fullName evidence="13">Nuclear Hormone Receptor family</fullName>
    </submittedName>
</protein>
<evidence type="ECO:0000256" key="3">
    <source>
        <dbReference type="ARBA" id="ARBA00022771"/>
    </source>
</evidence>
<dbReference type="RefSeq" id="NP_001024229.1">
    <property type="nucleotide sequence ID" value="NM_001029058.4"/>
</dbReference>
<evidence type="ECO:0000256" key="2">
    <source>
        <dbReference type="ARBA" id="ARBA00022723"/>
    </source>
</evidence>
<dbReference type="EMBL" id="BX284605">
    <property type="protein sequence ID" value="CAD31815.2"/>
    <property type="molecule type" value="Genomic_DNA"/>
</dbReference>
<dbReference type="GO" id="GO:0005634">
    <property type="term" value="C:nucleus"/>
    <property type="evidence" value="ECO:0007669"/>
    <property type="project" value="UniProtKB-SubCell"/>
</dbReference>
<dbReference type="InterPro" id="IPR013088">
    <property type="entry name" value="Znf_NHR/GATA"/>
</dbReference>
<feature type="domain" description="NR LBD" evidence="12">
    <location>
        <begin position="124"/>
        <end position="396"/>
    </location>
</feature>
<keyword evidence="3 10" id="KW-0863">Zinc-finger</keyword>
<evidence type="ECO:0000256" key="1">
    <source>
        <dbReference type="ARBA" id="ARBA00005993"/>
    </source>
</evidence>
<dbReference type="PROSITE" id="PS00031">
    <property type="entry name" value="NUCLEAR_REC_DBD_1"/>
    <property type="match status" value="1"/>
</dbReference>
<dbReference type="AGR" id="WB:WBGene00003685"/>
<dbReference type="UCSC" id="Y39B6A.17a">
    <property type="organism name" value="c. elegans"/>
</dbReference>
<keyword evidence="4 10" id="KW-0862">Zinc</keyword>
<dbReference type="WormBase" id="Y39B6A.17a">
    <property type="protein sequence ID" value="CE31105"/>
    <property type="gene ID" value="WBGene00003685"/>
    <property type="gene designation" value="nhr-95"/>
</dbReference>
<reference evidence="13 14" key="1">
    <citation type="journal article" date="1998" name="Science">
        <title>Genome sequence of the nematode C. elegans: a platform for investigating biology.</title>
        <authorList>
            <consortium name="The C. elegans sequencing consortium"/>
            <person name="Sulson J.E."/>
            <person name="Waterston R."/>
        </authorList>
    </citation>
    <scope>NUCLEOTIDE SEQUENCE [LARGE SCALE GENOMIC DNA]</scope>
    <source>
        <strain evidence="13 14">Bristol N2</strain>
    </source>
</reference>
<dbReference type="GeneID" id="180254"/>
<dbReference type="SMART" id="SM00430">
    <property type="entry name" value="HOLI"/>
    <property type="match status" value="1"/>
</dbReference>
<keyword evidence="2 10" id="KW-0479">Metal-binding</keyword>
<feature type="domain" description="Nuclear receptor" evidence="11">
    <location>
        <begin position="11"/>
        <end position="84"/>
    </location>
</feature>
<dbReference type="SUPFAM" id="SSF48508">
    <property type="entry name" value="Nuclear receptor ligand-binding domain"/>
    <property type="match status" value="1"/>
</dbReference>
<evidence type="ECO:0000313" key="15">
    <source>
        <dbReference type="WormBase" id="Y39B6A.17a"/>
    </source>
</evidence>
<evidence type="ECO:0000313" key="13">
    <source>
        <dbReference type="EMBL" id="CAD31815.2"/>
    </source>
</evidence>
<dbReference type="GO" id="GO:0008270">
    <property type="term" value="F:zinc ion binding"/>
    <property type="evidence" value="ECO:0007669"/>
    <property type="project" value="UniProtKB-KW"/>
</dbReference>
<accession>Q8MYP0</accession>
<dbReference type="eggNOG" id="KOG3575">
    <property type="taxonomic scope" value="Eukaryota"/>
</dbReference>
<dbReference type="GO" id="GO:0003700">
    <property type="term" value="F:DNA-binding transcription factor activity"/>
    <property type="evidence" value="ECO:0007669"/>
    <property type="project" value="InterPro"/>
</dbReference>
<dbReference type="STRING" id="6239.Y39B6A.17a.1"/>
<organism evidence="13 14">
    <name type="scientific">Caenorhabditis elegans</name>
    <dbReference type="NCBI Taxonomy" id="6239"/>
    <lineage>
        <taxon>Eukaryota</taxon>
        <taxon>Metazoa</taxon>
        <taxon>Ecdysozoa</taxon>
        <taxon>Nematoda</taxon>
        <taxon>Chromadorea</taxon>
        <taxon>Rhabditida</taxon>
        <taxon>Rhabditina</taxon>
        <taxon>Rhabditomorpha</taxon>
        <taxon>Rhabditoidea</taxon>
        <taxon>Rhabditidae</taxon>
        <taxon>Peloderinae</taxon>
        <taxon>Caenorhabditis</taxon>
    </lineage>
</organism>
<comment type="subcellular location">
    <subcellularLocation>
        <location evidence="10">Nucleus</location>
    </subcellularLocation>
</comment>
<dbReference type="Proteomes" id="UP000001940">
    <property type="component" value="Chromosome V"/>
</dbReference>
<dbReference type="InterPro" id="IPR051152">
    <property type="entry name" value="C.elegans_Orphan_NR"/>
</dbReference>